<evidence type="ECO:0000313" key="10">
    <source>
        <dbReference type="Proteomes" id="UP001207626"/>
    </source>
</evidence>
<keyword evidence="10" id="KW-1185">Reference proteome</keyword>
<feature type="transmembrane region" description="Helical" evidence="8">
    <location>
        <begin position="12"/>
        <end position="30"/>
    </location>
</feature>
<dbReference type="PANTHER" id="PTHR34975:SF2">
    <property type="entry name" value="SPORE GERMINATION PROTEIN A2"/>
    <property type="match status" value="1"/>
</dbReference>
<evidence type="ECO:0000256" key="5">
    <source>
        <dbReference type="ARBA" id="ARBA00022692"/>
    </source>
</evidence>
<evidence type="ECO:0000256" key="7">
    <source>
        <dbReference type="ARBA" id="ARBA00023136"/>
    </source>
</evidence>
<comment type="subcellular location">
    <subcellularLocation>
        <location evidence="1">Membrane</location>
        <topology evidence="1">Multi-pass membrane protein</topology>
    </subcellularLocation>
</comment>
<evidence type="ECO:0000256" key="2">
    <source>
        <dbReference type="ARBA" id="ARBA00007998"/>
    </source>
</evidence>
<proteinExistence type="inferred from homology"/>
<comment type="similarity">
    <text evidence="2">Belongs to the amino acid-polyamine-organocation (APC) superfamily. Spore germination protein (SGP) (TC 2.A.3.9) family.</text>
</comment>
<feature type="transmembrane region" description="Helical" evidence="8">
    <location>
        <begin position="42"/>
        <end position="67"/>
    </location>
</feature>
<feature type="transmembrane region" description="Helical" evidence="8">
    <location>
        <begin position="123"/>
        <end position="140"/>
    </location>
</feature>
<evidence type="ECO:0000256" key="6">
    <source>
        <dbReference type="ARBA" id="ARBA00022989"/>
    </source>
</evidence>
<dbReference type="RefSeq" id="WP_268601056.1">
    <property type="nucleotide sequence ID" value="NZ_JAMDLV010000006.1"/>
</dbReference>
<sequence length="378" mass="41803">MPADENGNISVRQFTILVFLYSVGTTILVIPASLAEVAKQDAWIAAILGVGLGLLLVKLYIAVGNLFPGLTLVEMNEKLLGKWIGKTVSLLFVFFALITASELLYFMGTFMTTQIMPETPPQAINILFALVVIMGVRLGIEVLARTAEMLFPCFVVLFLGLILYIAPQIEIRNIQPIFETGMKPLIRATYMFTSVFSLSTVVFLMVFPASINKPQKARRAFYLGTILAGIVLITVIASAIMVLGADTTARQVYPSYVLAKKINIGNFLQHIEVIVAIMWFITIFLKMSIYFYVSVKGLAQTLHLNEQRPLVLPMGMLLVVFSLIVHPNIIHSNIYNREAWLPFVSTFGFALPLLLLAVASFRNKQNLKSSGPCSQGSE</sequence>
<keyword evidence="7 8" id="KW-0472">Membrane</keyword>
<keyword evidence="6 8" id="KW-1133">Transmembrane helix</keyword>
<feature type="transmembrane region" description="Helical" evidence="8">
    <location>
        <begin position="149"/>
        <end position="169"/>
    </location>
</feature>
<evidence type="ECO:0000256" key="3">
    <source>
        <dbReference type="ARBA" id="ARBA00022448"/>
    </source>
</evidence>
<evidence type="ECO:0000256" key="8">
    <source>
        <dbReference type="SAM" id="Phobius"/>
    </source>
</evidence>
<dbReference type="Pfam" id="PF03845">
    <property type="entry name" value="Spore_permease"/>
    <property type="match status" value="1"/>
</dbReference>
<evidence type="ECO:0000256" key="4">
    <source>
        <dbReference type="ARBA" id="ARBA00022544"/>
    </source>
</evidence>
<feature type="transmembrane region" description="Helical" evidence="8">
    <location>
        <begin position="340"/>
        <end position="361"/>
    </location>
</feature>
<keyword evidence="3" id="KW-0813">Transport</keyword>
<organism evidence="9 10">
    <name type="scientific">Paenibacillus apiarius</name>
    <dbReference type="NCBI Taxonomy" id="46240"/>
    <lineage>
        <taxon>Bacteria</taxon>
        <taxon>Bacillati</taxon>
        <taxon>Bacillota</taxon>
        <taxon>Bacilli</taxon>
        <taxon>Bacillales</taxon>
        <taxon>Paenibacillaceae</taxon>
        <taxon>Paenibacillus</taxon>
    </lineage>
</organism>
<accession>A0ABT4DQL7</accession>
<dbReference type="Gene3D" id="1.20.1740.10">
    <property type="entry name" value="Amino acid/polyamine transporter I"/>
    <property type="match status" value="1"/>
</dbReference>
<comment type="caution">
    <text evidence="9">The sequence shown here is derived from an EMBL/GenBank/DDBJ whole genome shotgun (WGS) entry which is preliminary data.</text>
</comment>
<dbReference type="InterPro" id="IPR004761">
    <property type="entry name" value="Spore_GerAB"/>
</dbReference>
<dbReference type="Proteomes" id="UP001207626">
    <property type="component" value="Unassembled WGS sequence"/>
</dbReference>
<name>A0ABT4DQL7_9BACL</name>
<dbReference type="EMBL" id="JAMDLW010000009">
    <property type="protein sequence ID" value="MCY9519614.1"/>
    <property type="molecule type" value="Genomic_DNA"/>
</dbReference>
<feature type="transmembrane region" description="Helical" evidence="8">
    <location>
        <begin position="88"/>
        <end position="111"/>
    </location>
</feature>
<protein>
    <submittedName>
        <fullName evidence="9">Endospore germination permease</fullName>
    </submittedName>
</protein>
<feature type="transmembrane region" description="Helical" evidence="8">
    <location>
        <begin position="273"/>
        <end position="293"/>
    </location>
</feature>
<reference evidence="9 10" key="1">
    <citation type="submission" date="2022-05" db="EMBL/GenBank/DDBJ databases">
        <title>Genome Sequencing of Bee-Associated Microbes.</title>
        <authorList>
            <person name="Dunlap C."/>
        </authorList>
    </citation>
    <scope>NUCLEOTIDE SEQUENCE [LARGE SCALE GENOMIC DNA]</scope>
    <source>
        <strain evidence="9 10">NRRL NRS-1438</strain>
    </source>
</reference>
<feature type="transmembrane region" description="Helical" evidence="8">
    <location>
        <begin position="314"/>
        <end position="334"/>
    </location>
</feature>
<evidence type="ECO:0000313" key="9">
    <source>
        <dbReference type="EMBL" id="MCY9519614.1"/>
    </source>
</evidence>
<gene>
    <name evidence="9" type="ORF">M5X09_07945</name>
</gene>
<dbReference type="PANTHER" id="PTHR34975">
    <property type="entry name" value="SPORE GERMINATION PROTEIN A2"/>
    <property type="match status" value="1"/>
</dbReference>
<feature type="transmembrane region" description="Helical" evidence="8">
    <location>
        <begin position="189"/>
        <end position="209"/>
    </location>
</feature>
<dbReference type="NCBIfam" id="TIGR00912">
    <property type="entry name" value="2A0309"/>
    <property type="match status" value="1"/>
</dbReference>
<feature type="transmembrane region" description="Helical" evidence="8">
    <location>
        <begin position="221"/>
        <end position="245"/>
    </location>
</feature>
<keyword evidence="4" id="KW-0309">Germination</keyword>
<keyword evidence="5 8" id="KW-0812">Transmembrane</keyword>
<evidence type="ECO:0000256" key="1">
    <source>
        <dbReference type="ARBA" id="ARBA00004141"/>
    </source>
</evidence>